<keyword evidence="3" id="KW-1185">Reference proteome</keyword>
<organism evidence="2 4">
    <name type="scientific">Bradyrhizobium zhanjiangense</name>
    <dbReference type="NCBI Taxonomy" id="1325107"/>
    <lineage>
        <taxon>Bacteria</taxon>
        <taxon>Pseudomonadati</taxon>
        <taxon>Pseudomonadota</taxon>
        <taxon>Alphaproteobacteria</taxon>
        <taxon>Hyphomicrobiales</taxon>
        <taxon>Nitrobacteraceae</taxon>
        <taxon>Bradyrhizobium</taxon>
    </lineage>
</organism>
<comment type="caution">
    <text evidence="2">The sequence shown here is derived from an EMBL/GenBank/DDBJ whole genome shotgun (WGS) entry which is preliminary data.</text>
</comment>
<accession>A0A4Q0QL88</accession>
<dbReference type="EMBL" id="RDRA01000016">
    <property type="protein sequence ID" value="RXG90783.1"/>
    <property type="molecule type" value="Genomic_DNA"/>
</dbReference>
<name>A0A4Q0QL88_9BRAD</name>
<dbReference type="EMBL" id="RKMK01000016">
    <property type="protein sequence ID" value="RXG95272.1"/>
    <property type="molecule type" value="Genomic_DNA"/>
</dbReference>
<proteinExistence type="predicted"/>
<dbReference type="RefSeq" id="WP_128931802.1">
    <property type="nucleotide sequence ID" value="NZ_RDRA01000016.1"/>
</dbReference>
<evidence type="ECO:0000313" key="2">
    <source>
        <dbReference type="EMBL" id="RXG95272.1"/>
    </source>
</evidence>
<dbReference type="Proteomes" id="UP000290174">
    <property type="component" value="Unassembled WGS sequence"/>
</dbReference>
<reference evidence="2 4" key="1">
    <citation type="submission" date="2018-11" db="EMBL/GenBank/DDBJ databases">
        <title>Bradyrhizobium sp. nov., isolated from effective nodules of peanut in China.</title>
        <authorList>
            <person name="Li Y."/>
        </authorList>
    </citation>
    <scope>NUCLEOTIDE SEQUENCE [LARGE SCALE GENOMIC DNA]</scope>
    <source>
        <strain evidence="2 4">CCBAU 51770</strain>
        <strain evidence="1 3">CCBAU 51781</strain>
    </source>
</reference>
<sequence>MNSQEVIIHVRFGPNGRVIQISERPAKLTPNQWFDVLNVRASSAYRPLACGRGIFRLRRTAIEAFKQETARPGLANRESAT</sequence>
<evidence type="ECO:0000313" key="3">
    <source>
        <dbReference type="Proteomes" id="UP000289946"/>
    </source>
</evidence>
<dbReference type="AlphaFoldDB" id="A0A4Q0QL88"/>
<protein>
    <submittedName>
        <fullName evidence="2">Uncharacterized protein</fullName>
    </submittedName>
</protein>
<gene>
    <name evidence="2" type="ORF">EAS61_18540</name>
    <name evidence="1" type="ORF">EAS62_27230</name>
</gene>
<evidence type="ECO:0000313" key="4">
    <source>
        <dbReference type="Proteomes" id="UP000290174"/>
    </source>
</evidence>
<dbReference type="Proteomes" id="UP000289946">
    <property type="component" value="Unassembled WGS sequence"/>
</dbReference>
<evidence type="ECO:0000313" key="1">
    <source>
        <dbReference type="EMBL" id="RXG90783.1"/>
    </source>
</evidence>